<keyword evidence="1" id="KW-0614">Plasmid</keyword>
<gene>
    <name evidence="1" type="ORF">pFRL3_388</name>
</gene>
<evidence type="ECO:0000313" key="1">
    <source>
        <dbReference type="EMBL" id="AHE39165.1"/>
    </source>
</evidence>
<geneLocation type="plasmid" evidence="1">
    <name>pFRL3</name>
</geneLocation>
<name>V9Z0Q8_9ACTN</name>
<reference evidence="1" key="1">
    <citation type="submission" date="2013-09" db="EMBL/GenBank/DDBJ databases">
        <title>Complete nucleotide sequence of Streptomyces linear plasmid pFRL3.</title>
        <authorList>
            <person name="Chen Z."/>
            <person name="Fang P."/>
            <person name="Qin Z."/>
        </authorList>
    </citation>
    <scope>NUCLEOTIDE SEQUENCE</scope>
    <source>
        <plasmid evidence="1">pFRL3</plasmid>
    </source>
</reference>
<dbReference type="EMBL" id="KF602048">
    <property type="protein sequence ID" value="AHE39165.1"/>
    <property type="molecule type" value="Genomic_DNA"/>
</dbReference>
<protein>
    <submittedName>
        <fullName evidence="1">Uncharacterized protein</fullName>
    </submittedName>
</protein>
<proteinExistence type="predicted"/>
<organism evidence="1">
    <name type="scientific">Streptomyces sp. FR1</name>
    <dbReference type="NCBI Taxonomy" id="349971"/>
    <lineage>
        <taxon>Bacteria</taxon>
        <taxon>Bacillati</taxon>
        <taxon>Actinomycetota</taxon>
        <taxon>Actinomycetes</taxon>
        <taxon>Kitasatosporales</taxon>
        <taxon>Streptomycetaceae</taxon>
        <taxon>Streptomyces</taxon>
    </lineage>
</organism>
<dbReference type="AlphaFoldDB" id="V9Z0Q8"/>
<accession>V9Z0Q8</accession>
<sequence length="222" mass="24994">MVAVSLSPTPGQTAVRVLFILDRLGEPCADWPQAPATAVRAIQSQRKLQKLDFLVRNPDYLADLIISRWQDGALPAQRLLDARAVFKEREPELHTYRMLRNDHGAYEVLDNALSVLRHLGLIAVRRAGRVSDERVRRRDYFLLQPGADQAQRLRESEEVLAWYDQQTAYVAAAVEGMTGAQLKEQQYGQPEYAATPVHRVIGGITERVRERLDAALAQEGLA</sequence>